<evidence type="ECO:0000313" key="1">
    <source>
        <dbReference type="EMBL" id="BDQ33108.1"/>
    </source>
</evidence>
<accession>A0ABM8AP06</accession>
<organism evidence="1 2">
    <name type="scientific">Pseudodesulfovibrio portus</name>
    <dbReference type="NCBI Taxonomy" id="231439"/>
    <lineage>
        <taxon>Bacteria</taxon>
        <taxon>Pseudomonadati</taxon>
        <taxon>Thermodesulfobacteriota</taxon>
        <taxon>Desulfovibrionia</taxon>
        <taxon>Desulfovibrionales</taxon>
        <taxon>Desulfovibrionaceae</taxon>
    </lineage>
</organism>
<keyword evidence="2" id="KW-1185">Reference proteome</keyword>
<sequence length="300" mass="33709">MKNWQTVLLSIALAVFTWFLVTGREVVETWVDMPVVMTNPPEGLIIEDGLVDKIQVRLRGPKGLVGNLSSQNLTYPFDVAKLKIGEQVMEIETSRIPLSSTYEIIEVKPNRLKLLVDRRVSKTVAIEAAWAGDINPDYTLTEVVASPDTVNIRGPETLIRKITKTRVVMEEDFPEEVPASWAEDVPLELPEEVEASPAQVRVKALFGPKTRQIWVKVPLDVNSPDGYRASVSQDYVRLEIEGPVFLFRDDEYRKGVSAALLFPSSVKSGKFDLEYEVVLPEGCRLEKKNPETVTTTLKKQ</sequence>
<dbReference type="Pfam" id="PF07949">
    <property type="entry name" value="YbbR"/>
    <property type="match status" value="2"/>
</dbReference>
<proteinExistence type="predicted"/>
<protein>
    <recommendedName>
        <fullName evidence="3">YbbR family protein</fullName>
    </recommendedName>
</protein>
<dbReference type="InterPro" id="IPR053154">
    <property type="entry name" value="c-di-AMP_regulator"/>
</dbReference>
<gene>
    <name evidence="1" type="ORF">JCM14722_06500</name>
</gene>
<dbReference type="EMBL" id="AP026708">
    <property type="protein sequence ID" value="BDQ33108.1"/>
    <property type="molecule type" value="Genomic_DNA"/>
</dbReference>
<dbReference type="InterPro" id="IPR012505">
    <property type="entry name" value="YbbR"/>
</dbReference>
<reference evidence="1" key="1">
    <citation type="submission" date="2022-08" db="EMBL/GenBank/DDBJ databases">
        <title>Genome Sequence of the sulphate-reducing bacterium, Pseudodesulfovibrio portus JCM14722.</title>
        <authorList>
            <person name="Kondo R."/>
            <person name="Kataoka T."/>
        </authorList>
    </citation>
    <scope>NUCLEOTIDE SEQUENCE</scope>
    <source>
        <strain evidence="1">JCM 14722</strain>
    </source>
</reference>
<dbReference type="RefSeq" id="WP_264983166.1">
    <property type="nucleotide sequence ID" value="NZ_AP026708.1"/>
</dbReference>
<dbReference type="Gene3D" id="2.170.120.30">
    <property type="match status" value="1"/>
</dbReference>
<name>A0ABM8AP06_9BACT</name>
<dbReference type="PANTHER" id="PTHR37804">
    <property type="entry name" value="CDAA REGULATORY PROTEIN CDAR"/>
    <property type="match status" value="1"/>
</dbReference>
<dbReference type="Gene3D" id="2.170.120.40">
    <property type="entry name" value="YbbR-like domain"/>
    <property type="match status" value="1"/>
</dbReference>
<dbReference type="PANTHER" id="PTHR37804:SF1">
    <property type="entry name" value="CDAA REGULATORY PROTEIN CDAR"/>
    <property type="match status" value="1"/>
</dbReference>
<evidence type="ECO:0008006" key="3">
    <source>
        <dbReference type="Google" id="ProtNLM"/>
    </source>
</evidence>
<dbReference type="Proteomes" id="UP001061361">
    <property type="component" value="Chromosome"/>
</dbReference>
<evidence type="ECO:0000313" key="2">
    <source>
        <dbReference type="Proteomes" id="UP001061361"/>
    </source>
</evidence>